<dbReference type="PROSITE" id="PS51257">
    <property type="entry name" value="PROKAR_LIPOPROTEIN"/>
    <property type="match status" value="1"/>
</dbReference>
<dbReference type="AlphaFoldDB" id="A0A0K1ECH9"/>
<dbReference type="EMBL" id="CP012159">
    <property type="protein sequence ID" value="AKT38565.1"/>
    <property type="molecule type" value="Genomic_DNA"/>
</dbReference>
<dbReference type="SUPFAM" id="SSF56574">
    <property type="entry name" value="Serpins"/>
    <property type="match status" value="1"/>
</dbReference>
<evidence type="ECO:0000313" key="4">
    <source>
        <dbReference type="EMBL" id="AKT38565.1"/>
    </source>
</evidence>
<dbReference type="SMART" id="SM00093">
    <property type="entry name" value="SERPIN"/>
    <property type="match status" value="1"/>
</dbReference>
<dbReference type="InterPro" id="IPR042178">
    <property type="entry name" value="Serpin_sf_1"/>
</dbReference>
<keyword evidence="5" id="KW-1185">Reference proteome</keyword>
<evidence type="ECO:0000256" key="1">
    <source>
        <dbReference type="RuleBase" id="RU000411"/>
    </source>
</evidence>
<organism evidence="4 5">
    <name type="scientific">Chondromyces crocatus</name>
    <dbReference type="NCBI Taxonomy" id="52"/>
    <lineage>
        <taxon>Bacteria</taxon>
        <taxon>Pseudomonadati</taxon>
        <taxon>Myxococcota</taxon>
        <taxon>Polyangia</taxon>
        <taxon>Polyangiales</taxon>
        <taxon>Polyangiaceae</taxon>
        <taxon>Chondromyces</taxon>
    </lineage>
</organism>
<dbReference type="STRING" id="52.CMC5_027120"/>
<dbReference type="InterPro" id="IPR036186">
    <property type="entry name" value="Serpin_sf"/>
</dbReference>
<evidence type="ECO:0000259" key="3">
    <source>
        <dbReference type="SMART" id="SM00093"/>
    </source>
</evidence>
<feature type="region of interest" description="Disordered" evidence="2">
    <location>
        <begin position="17"/>
        <end position="66"/>
    </location>
</feature>
<sequence>MRFALCLLPLLAVACGPSGTTSSTTDTTTTPTAPSATQSAPTGATTEGDSPSAAPRPSPPTEGESMDLAASSNAFATDLYAQLRTKEGNLAFSPASITLALTMTWGGAKGETASQMAKVLHLTGGQDAVFEAAGKQLSVWNDASRTAYTLRVANRLFGEKTFTFEDAFLKKTATSFSAPLEPTDFASSAKAPETARARINGWVEKETQDRIKNLIPSGVLDTSTRLVLVNAIYFLGSWVTPFPKASTRPAPFHGSKGAAKDVPTMNLTSHFKYAAVDGLRVLELPYKGDELSMTLVLPDDKKGLPAVEKQLTADKLSSWIQAASRAKVNVALPQFELSPSVYALRNPLSTLGMPDAFDERRADFTGIANPTNPSNRLLITQVLHKAFVKVDEQGTEAAAATGVIMGVRSAAPRPEPIVDFHADHPFLFFIRDVRSGMILFVGRVEDPAST</sequence>
<dbReference type="PROSITE" id="PS00284">
    <property type="entry name" value="SERPIN"/>
    <property type="match status" value="1"/>
</dbReference>
<dbReference type="KEGG" id="ccro:CMC5_027120"/>
<protein>
    <submittedName>
        <fullName evidence="4">Serine (Or cysteine) proteinase inhibitor, cladeB (Ovalbumin), member</fullName>
    </submittedName>
</protein>
<dbReference type="InterPro" id="IPR042185">
    <property type="entry name" value="Serpin_sf_2"/>
</dbReference>
<dbReference type="Gene3D" id="2.30.39.10">
    <property type="entry name" value="Alpha-1-antitrypsin, domain 1"/>
    <property type="match status" value="1"/>
</dbReference>
<dbReference type="PANTHER" id="PTHR11461:SF211">
    <property type="entry name" value="GH10112P-RELATED"/>
    <property type="match status" value="1"/>
</dbReference>
<feature type="domain" description="Serpin" evidence="3">
    <location>
        <begin position="77"/>
        <end position="447"/>
    </location>
</feature>
<dbReference type="InterPro" id="IPR023795">
    <property type="entry name" value="Serpin_CS"/>
</dbReference>
<dbReference type="PANTHER" id="PTHR11461">
    <property type="entry name" value="SERINE PROTEASE INHIBITOR, SERPIN"/>
    <property type="match status" value="1"/>
</dbReference>
<dbReference type="GO" id="GO:0005615">
    <property type="term" value="C:extracellular space"/>
    <property type="evidence" value="ECO:0007669"/>
    <property type="project" value="InterPro"/>
</dbReference>
<dbReference type="Proteomes" id="UP000067626">
    <property type="component" value="Chromosome"/>
</dbReference>
<feature type="compositionally biased region" description="Low complexity" evidence="2">
    <location>
        <begin position="17"/>
        <end position="53"/>
    </location>
</feature>
<dbReference type="InterPro" id="IPR023796">
    <property type="entry name" value="Serpin_dom"/>
</dbReference>
<dbReference type="CDD" id="cd19590">
    <property type="entry name" value="serpin_thermopin-like"/>
    <property type="match status" value="1"/>
</dbReference>
<dbReference type="GO" id="GO:0004867">
    <property type="term" value="F:serine-type endopeptidase inhibitor activity"/>
    <property type="evidence" value="ECO:0007669"/>
    <property type="project" value="InterPro"/>
</dbReference>
<gene>
    <name evidence="4" type="ORF">CMC5_027120</name>
</gene>
<dbReference type="RefSeq" id="WP_156338548.1">
    <property type="nucleotide sequence ID" value="NZ_CP012159.1"/>
</dbReference>
<dbReference type="Gene3D" id="3.30.497.10">
    <property type="entry name" value="Antithrombin, subunit I, domain 2"/>
    <property type="match status" value="1"/>
</dbReference>
<dbReference type="Pfam" id="PF00079">
    <property type="entry name" value="Serpin"/>
    <property type="match status" value="1"/>
</dbReference>
<dbReference type="OrthoDB" id="9764871at2"/>
<proteinExistence type="inferred from homology"/>
<accession>A0A0K1ECH9</accession>
<comment type="similarity">
    <text evidence="1">Belongs to the serpin family.</text>
</comment>
<name>A0A0K1ECH9_CHOCO</name>
<reference evidence="4 5" key="1">
    <citation type="submission" date="2015-07" db="EMBL/GenBank/DDBJ databases">
        <title>Genome analysis of myxobacterium Chondromyces crocatus Cm c5 reveals a high potential for natural compound synthesis and the genetic basis for the loss of fruiting body formation.</title>
        <authorList>
            <person name="Zaburannyi N."/>
            <person name="Bunk B."/>
            <person name="Maier J."/>
            <person name="Overmann J."/>
            <person name="Mueller R."/>
        </authorList>
    </citation>
    <scope>NUCLEOTIDE SEQUENCE [LARGE SCALE GENOMIC DNA]</scope>
    <source>
        <strain evidence="4 5">Cm c5</strain>
    </source>
</reference>
<dbReference type="InterPro" id="IPR000215">
    <property type="entry name" value="Serpin_fam"/>
</dbReference>
<evidence type="ECO:0000256" key="2">
    <source>
        <dbReference type="SAM" id="MobiDB-lite"/>
    </source>
</evidence>
<evidence type="ECO:0000313" key="5">
    <source>
        <dbReference type="Proteomes" id="UP000067626"/>
    </source>
</evidence>